<protein>
    <recommendedName>
        <fullName evidence="3">Lipocalin-like domain-containing protein</fullName>
    </recommendedName>
</protein>
<sequence length="200" mass="22538">MHYIYHEFRGGLGLLSKVIKHKLGDLVDYKVKKILILSLITATSGCNWNSNDDDKSSKDSELKSLAGRWVNQCQAGFIINNNIPVNGRFILTTLDFAGSQLEVTQQTFTSDNCDNNPLWQQKDVYSIEIGAKYKLQSEEMVSNIDITYSGDVNKTTRYDIYSLDNNRGRAQLKLGVATSQNDGRNSDGRFEVLGDTYHKI</sequence>
<keyword evidence="2" id="KW-1185">Reference proteome</keyword>
<proteinExistence type="predicted"/>
<name>A0ABX4G3B9_9GAMM</name>
<comment type="caution">
    <text evidence="1">The sequence shown here is derived from an EMBL/GenBank/DDBJ whole genome shotgun (WGS) entry which is preliminary data.</text>
</comment>
<dbReference type="Proteomes" id="UP000215999">
    <property type="component" value="Unassembled WGS sequence"/>
</dbReference>
<organism evidence="1 2">
    <name type="scientific">Photobacterium sanguinicancri</name>
    <dbReference type="NCBI Taxonomy" id="875932"/>
    <lineage>
        <taxon>Bacteria</taxon>
        <taxon>Pseudomonadati</taxon>
        <taxon>Pseudomonadota</taxon>
        <taxon>Gammaproteobacteria</taxon>
        <taxon>Vibrionales</taxon>
        <taxon>Vibrionaceae</taxon>
        <taxon>Photobacterium</taxon>
    </lineage>
</organism>
<dbReference type="EMBL" id="NOIF01000007">
    <property type="protein sequence ID" value="OZS45579.1"/>
    <property type="molecule type" value="Genomic_DNA"/>
</dbReference>
<accession>A0ABX4G3B9</accession>
<gene>
    <name evidence="1" type="ORF">ASV53_02515</name>
</gene>
<evidence type="ECO:0000313" key="2">
    <source>
        <dbReference type="Proteomes" id="UP000215999"/>
    </source>
</evidence>
<reference evidence="1 2" key="1">
    <citation type="journal article" date="2016" name="Antonie Van Leeuwenhoek">
        <title>Photobacterium sanguinicancri sp. nov. isolated from marine animals.</title>
        <authorList>
            <person name="Gomez-Gil B."/>
            <person name="Roque A."/>
            <person name="Rotllant G."/>
            <person name="Romalde J.L."/>
            <person name="Doce A."/>
            <person name="Eggermont M."/>
            <person name="Defoirdt T."/>
        </authorList>
    </citation>
    <scope>NUCLEOTIDE SEQUENCE [LARGE SCALE GENOMIC DNA]</scope>
    <source>
        <strain evidence="1 2">CAIM 1827</strain>
    </source>
</reference>
<evidence type="ECO:0008006" key="3">
    <source>
        <dbReference type="Google" id="ProtNLM"/>
    </source>
</evidence>
<evidence type="ECO:0000313" key="1">
    <source>
        <dbReference type="EMBL" id="OZS45579.1"/>
    </source>
</evidence>